<dbReference type="PROSITE" id="PS01223">
    <property type="entry name" value="PROA"/>
    <property type="match status" value="1"/>
</dbReference>
<evidence type="ECO:0000256" key="7">
    <source>
        <dbReference type="HAMAP-Rule" id="MF_00412"/>
    </source>
</evidence>
<comment type="catalytic activity">
    <reaction evidence="6 7">
        <text>L-glutamate 5-semialdehyde + phosphate + NADP(+) = L-glutamyl 5-phosphate + NADPH + H(+)</text>
        <dbReference type="Rhea" id="RHEA:19541"/>
        <dbReference type="ChEBI" id="CHEBI:15378"/>
        <dbReference type="ChEBI" id="CHEBI:43474"/>
        <dbReference type="ChEBI" id="CHEBI:57783"/>
        <dbReference type="ChEBI" id="CHEBI:58066"/>
        <dbReference type="ChEBI" id="CHEBI:58274"/>
        <dbReference type="ChEBI" id="CHEBI:58349"/>
        <dbReference type="EC" id="1.2.1.41"/>
    </reaction>
</comment>
<dbReference type="GO" id="GO:0055129">
    <property type="term" value="P:L-proline biosynthetic process"/>
    <property type="evidence" value="ECO:0007669"/>
    <property type="project" value="UniProtKB-UniRule"/>
</dbReference>
<dbReference type="InterPro" id="IPR016161">
    <property type="entry name" value="Ald_DH/histidinol_DH"/>
</dbReference>
<dbReference type="Pfam" id="PF00171">
    <property type="entry name" value="Aldedh"/>
    <property type="match status" value="1"/>
</dbReference>
<evidence type="ECO:0000256" key="6">
    <source>
        <dbReference type="ARBA" id="ARBA00049024"/>
    </source>
</evidence>
<protein>
    <recommendedName>
        <fullName evidence="7">Gamma-glutamyl phosphate reductase</fullName>
        <shortName evidence="7">GPR</shortName>
        <ecNumber evidence="7">1.2.1.41</ecNumber>
    </recommendedName>
    <alternativeName>
        <fullName evidence="7">Glutamate-5-semialdehyde dehydrogenase</fullName>
    </alternativeName>
    <alternativeName>
        <fullName evidence="7">Glutamyl-gamma-semialdehyde dehydrogenase</fullName>
        <shortName evidence="7">GSA dehydrogenase</shortName>
    </alternativeName>
</protein>
<evidence type="ECO:0000256" key="2">
    <source>
        <dbReference type="ARBA" id="ARBA00022605"/>
    </source>
</evidence>
<comment type="subcellular location">
    <subcellularLocation>
        <location evidence="7">Cytoplasm</location>
    </subcellularLocation>
</comment>
<proteinExistence type="inferred from homology"/>
<accession>A0A5B8IH91</accession>
<dbReference type="GO" id="GO:0004350">
    <property type="term" value="F:glutamate-5-semialdehyde dehydrogenase activity"/>
    <property type="evidence" value="ECO:0007669"/>
    <property type="project" value="UniProtKB-UniRule"/>
</dbReference>
<dbReference type="Proteomes" id="UP000320580">
    <property type="component" value="Chromosome"/>
</dbReference>
<dbReference type="EC" id="1.2.1.41" evidence="7"/>
<dbReference type="PANTHER" id="PTHR11063">
    <property type="entry name" value="GLUTAMATE SEMIALDEHYDE DEHYDROGENASE"/>
    <property type="match status" value="1"/>
</dbReference>
<dbReference type="InterPro" id="IPR000965">
    <property type="entry name" value="GPR_dom"/>
</dbReference>
<dbReference type="NCBIfam" id="TIGR00407">
    <property type="entry name" value="proA"/>
    <property type="match status" value="1"/>
</dbReference>
<dbReference type="SUPFAM" id="SSF53720">
    <property type="entry name" value="ALDH-like"/>
    <property type="match status" value="1"/>
</dbReference>
<dbReference type="InterPro" id="IPR020593">
    <property type="entry name" value="G-glutamylP_reductase_CS"/>
</dbReference>
<dbReference type="NCBIfam" id="NF001221">
    <property type="entry name" value="PRK00197.1"/>
    <property type="match status" value="1"/>
</dbReference>
<dbReference type="EMBL" id="CP042266">
    <property type="protein sequence ID" value="QDY76699.1"/>
    <property type="molecule type" value="Genomic_DNA"/>
</dbReference>
<dbReference type="UniPathway" id="UPA00098">
    <property type="reaction ID" value="UER00360"/>
</dbReference>
<dbReference type="InterPro" id="IPR012134">
    <property type="entry name" value="Glu-5-SA_DH"/>
</dbReference>
<keyword evidence="7" id="KW-0963">Cytoplasm</keyword>
<keyword evidence="10" id="KW-1185">Reference proteome</keyword>
<comment type="similarity">
    <text evidence="7">Belongs to the gamma-glutamyl phosphate reductase family.</text>
</comment>
<evidence type="ECO:0000256" key="3">
    <source>
        <dbReference type="ARBA" id="ARBA00022650"/>
    </source>
</evidence>
<dbReference type="Gene3D" id="3.40.605.10">
    <property type="entry name" value="Aldehyde Dehydrogenase, Chain A, domain 1"/>
    <property type="match status" value="1"/>
</dbReference>
<evidence type="ECO:0000313" key="9">
    <source>
        <dbReference type="EMBL" id="QDY76699.1"/>
    </source>
</evidence>
<comment type="pathway">
    <text evidence="1 7">Amino-acid biosynthesis; L-proline biosynthesis; L-glutamate 5-semialdehyde from L-glutamate: step 2/2.</text>
</comment>
<dbReference type="Gene3D" id="3.40.309.10">
    <property type="entry name" value="Aldehyde Dehydrogenase, Chain A, domain 2"/>
    <property type="match status" value="1"/>
</dbReference>
<name>A0A5B8IH91_9ACTN</name>
<dbReference type="InterPro" id="IPR016163">
    <property type="entry name" value="Ald_DH_C"/>
</dbReference>
<dbReference type="InterPro" id="IPR015590">
    <property type="entry name" value="Aldehyde_DH_dom"/>
</dbReference>
<dbReference type="PIRSF" id="PIRSF000151">
    <property type="entry name" value="GPR"/>
    <property type="match status" value="1"/>
</dbReference>
<evidence type="ECO:0000256" key="4">
    <source>
        <dbReference type="ARBA" id="ARBA00022857"/>
    </source>
</evidence>
<comment type="function">
    <text evidence="7">Catalyzes the NADPH-dependent reduction of L-glutamate 5-phosphate into L-glutamate 5-semialdehyde and phosphate. The product spontaneously undergoes cyclization to form 1-pyrroline-5-carboxylate.</text>
</comment>
<dbReference type="PANTHER" id="PTHR11063:SF8">
    <property type="entry name" value="DELTA-1-PYRROLINE-5-CARBOXYLATE SYNTHASE"/>
    <property type="match status" value="1"/>
</dbReference>
<dbReference type="CDD" id="cd07079">
    <property type="entry name" value="ALDH_F18-19_ProA-GPR"/>
    <property type="match status" value="1"/>
</dbReference>
<feature type="domain" description="Aldehyde dehydrogenase" evidence="8">
    <location>
        <begin position="13"/>
        <end position="296"/>
    </location>
</feature>
<keyword evidence="3 7" id="KW-0641">Proline biosynthesis</keyword>
<keyword evidence="5 7" id="KW-0560">Oxidoreductase</keyword>
<dbReference type="GO" id="GO:0050661">
    <property type="term" value="F:NADP binding"/>
    <property type="evidence" value="ECO:0007669"/>
    <property type="project" value="InterPro"/>
</dbReference>
<organism evidence="9 10">
    <name type="scientific">Streptomyces qinzhouensis</name>
    <dbReference type="NCBI Taxonomy" id="2599401"/>
    <lineage>
        <taxon>Bacteria</taxon>
        <taxon>Bacillati</taxon>
        <taxon>Actinomycetota</taxon>
        <taxon>Actinomycetes</taxon>
        <taxon>Kitasatosporales</taxon>
        <taxon>Streptomycetaceae</taxon>
        <taxon>Streptomyces</taxon>
    </lineage>
</organism>
<keyword evidence="2 7" id="KW-0028">Amino-acid biosynthesis</keyword>
<reference evidence="9 10" key="1">
    <citation type="submission" date="2019-07" db="EMBL/GenBank/DDBJ databases">
        <authorList>
            <person name="Zhu P."/>
        </authorList>
    </citation>
    <scope>NUCLEOTIDE SEQUENCE [LARGE SCALE GENOMIC DNA]</scope>
    <source>
        <strain evidence="9 10">SSL-25</strain>
    </source>
</reference>
<dbReference type="OrthoDB" id="9809970at2"/>
<gene>
    <name evidence="7" type="primary">proA</name>
    <name evidence="9" type="ORF">FQU76_09325</name>
</gene>
<sequence length="428" mass="44852">MTTSPSPQESLSPVGRAARLARSAAEQLAPLPRAAKDAALLAVADALEARTDEIVRANAEDVARARENGTGESIVDRLTLTPERVRAIAADVRDVVALPDPVGEVVRGSTLPNGLDLRQVRVPLGVVGIVYEARPNVTADAAALCLKSGNAVLLRGSSSAYASNTALVRVIRDAVAEAGLPADAVQLVPGESRESVQELMRARGLVDVLIPRGGAGLIRTVVEQSVVPVIETGTGNCHVYVDAEADLDMAVSVLINSKAQRPSVCNAAETLLVHRDIAPVFLPRALDALAEAGVTVHGDEAVAAYGDDSKATVVAATEEDWETEYLSYDIAAAVVDSLDDAVAHIRRWSSGHTEAIVTTSQAAARRFTRLVDSTTVAVNASTRFTDGGQFGFGAEIGISTQKLHARGPMGLPELTSTKYILTGDGHIR</sequence>
<dbReference type="GO" id="GO:0005737">
    <property type="term" value="C:cytoplasm"/>
    <property type="evidence" value="ECO:0007669"/>
    <property type="project" value="UniProtKB-SubCell"/>
</dbReference>
<evidence type="ECO:0000256" key="5">
    <source>
        <dbReference type="ARBA" id="ARBA00023002"/>
    </source>
</evidence>
<dbReference type="RefSeq" id="WP_146479994.1">
    <property type="nucleotide sequence ID" value="NZ_CP042266.1"/>
</dbReference>
<dbReference type="FunFam" id="3.40.309.10:FF:000006">
    <property type="entry name" value="Gamma-glutamyl phosphate reductase"/>
    <property type="match status" value="1"/>
</dbReference>
<keyword evidence="4 7" id="KW-0521">NADP</keyword>
<dbReference type="HAMAP" id="MF_00412">
    <property type="entry name" value="ProA"/>
    <property type="match status" value="1"/>
</dbReference>
<dbReference type="InterPro" id="IPR016162">
    <property type="entry name" value="Ald_DH_N"/>
</dbReference>
<dbReference type="KEGG" id="sqz:FQU76_09325"/>
<evidence type="ECO:0000259" key="8">
    <source>
        <dbReference type="Pfam" id="PF00171"/>
    </source>
</evidence>
<evidence type="ECO:0000256" key="1">
    <source>
        <dbReference type="ARBA" id="ARBA00004985"/>
    </source>
</evidence>
<dbReference type="AlphaFoldDB" id="A0A5B8IH91"/>
<evidence type="ECO:0000313" key="10">
    <source>
        <dbReference type="Proteomes" id="UP000320580"/>
    </source>
</evidence>